<dbReference type="Gene3D" id="3.30.70.580">
    <property type="entry name" value="Pseudouridine synthase I, catalytic domain, N-terminal subdomain"/>
    <property type="match status" value="1"/>
</dbReference>
<keyword evidence="2 4" id="KW-0819">tRNA processing</keyword>
<dbReference type="GO" id="GO:0160147">
    <property type="term" value="F:tRNA pseudouridine(38-40) synthase activity"/>
    <property type="evidence" value="ECO:0007669"/>
    <property type="project" value="UniProtKB-EC"/>
</dbReference>
<evidence type="ECO:0000256" key="3">
    <source>
        <dbReference type="ARBA" id="ARBA00023235"/>
    </source>
</evidence>
<feature type="active site" description="Nucleophile" evidence="4 5">
    <location>
        <position position="51"/>
    </location>
</feature>
<dbReference type="PANTHER" id="PTHR11142">
    <property type="entry name" value="PSEUDOURIDYLATE SYNTHASE"/>
    <property type="match status" value="1"/>
</dbReference>
<evidence type="ECO:0000256" key="4">
    <source>
        <dbReference type="HAMAP-Rule" id="MF_00171"/>
    </source>
</evidence>
<protein>
    <recommendedName>
        <fullName evidence="4">tRNA pseudouridine synthase A</fullName>
        <ecNumber evidence="4">5.4.99.12</ecNumber>
    </recommendedName>
    <alternativeName>
        <fullName evidence="4">tRNA pseudouridine(38-40) synthase</fullName>
    </alternativeName>
    <alternativeName>
        <fullName evidence="4">tRNA pseudouridylate synthase I</fullName>
    </alternativeName>
    <alternativeName>
        <fullName evidence="4">tRNA-uridine isomerase I</fullName>
    </alternativeName>
</protein>
<dbReference type="Gene3D" id="3.30.70.660">
    <property type="entry name" value="Pseudouridine synthase I, catalytic domain, C-terminal subdomain"/>
    <property type="match status" value="1"/>
</dbReference>
<evidence type="ECO:0000313" key="9">
    <source>
        <dbReference type="EMBL" id="SHI01541.1"/>
    </source>
</evidence>
<evidence type="ECO:0000256" key="1">
    <source>
        <dbReference type="ARBA" id="ARBA00009375"/>
    </source>
</evidence>
<feature type="domain" description="Pseudouridine synthase I TruA alpha/beta" evidence="8">
    <location>
        <begin position="8"/>
        <end position="104"/>
    </location>
</feature>
<dbReference type="EMBL" id="FQWQ01000006">
    <property type="protein sequence ID" value="SHI01541.1"/>
    <property type="molecule type" value="Genomic_DNA"/>
</dbReference>
<dbReference type="GO" id="GO:0031119">
    <property type="term" value="P:tRNA pseudouridine synthesis"/>
    <property type="evidence" value="ECO:0007669"/>
    <property type="project" value="UniProtKB-UniRule"/>
</dbReference>
<dbReference type="InterPro" id="IPR020095">
    <property type="entry name" value="PsdUridine_synth_TruA_C"/>
</dbReference>
<dbReference type="RefSeq" id="WP_073143382.1">
    <property type="nucleotide sequence ID" value="NZ_FQWQ01000006.1"/>
</dbReference>
<organism evidence="9 10">
    <name type="scientific">Chryseolinea serpens</name>
    <dbReference type="NCBI Taxonomy" id="947013"/>
    <lineage>
        <taxon>Bacteria</taxon>
        <taxon>Pseudomonadati</taxon>
        <taxon>Bacteroidota</taxon>
        <taxon>Cytophagia</taxon>
        <taxon>Cytophagales</taxon>
        <taxon>Fulvivirgaceae</taxon>
        <taxon>Chryseolinea</taxon>
    </lineage>
</organism>
<dbReference type="NCBIfam" id="TIGR00071">
    <property type="entry name" value="hisT_truA"/>
    <property type="match status" value="1"/>
</dbReference>
<evidence type="ECO:0000256" key="7">
    <source>
        <dbReference type="RuleBase" id="RU003792"/>
    </source>
</evidence>
<dbReference type="HAMAP" id="MF_00171">
    <property type="entry name" value="TruA"/>
    <property type="match status" value="1"/>
</dbReference>
<evidence type="ECO:0000256" key="5">
    <source>
        <dbReference type="PIRSR" id="PIRSR001430-1"/>
    </source>
</evidence>
<dbReference type="InterPro" id="IPR020103">
    <property type="entry name" value="PsdUridine_synth_cat_dom_sf"/>
</dbReference>
<feature type="domain" description="Pseudouridine synthase I TruA alpha/beta" evidence="8">
    <location>
        <begin position="141"/>
        <end position="243"/>
    </location>
</feature>
<dbReference type="InterPro" id="IPR020094">
    <property type="entry name" value="TruA/RsuA/RluB/E/F_N"/>
</dbReference>
<dbReference type="PIRSF" id="PIRSF001430">
    <property type="entry name" value="tRNA_psdUrid_synth"/>
    <property type="match status" value="1"/>
</dbReference>
<comment type="caution">
    <text evidence="4">Lacks conserved residue(s) required for the propagation of feature annotation.</text>
</comment>
<keyword evidence="3 4" id="KW-0413">Isomerase</keyword>
<evidence type="ECO:0000313" key="10">
    <source>
        <dbReference type="Proteomes" id="UP000184212"/>
    </source>
</evidence>
<feature type="binding site" evidence="4 6">
    <location>
        <position position="110"/>
    </location>
    <ligand>
        <name>substrate</name>
    </ligand>
</feature>
<name>A0A1M5XP22_9BACT</name>
<dbReference type="InterPro" id="IPR001406">
    <property type="entry name" value="PsdUridine_synth_TruA"/>
</dbReference>
<evidence type="ECO:0000256" key="6">
    <source>
        <dbReference type="PIRSR" id="PIRSR001430-2"/>
    </source>
</evidence>
<comment type="catalytic activity">
    <reaction evidence="4 7">
        <text>uridine(38/39/40) in tRNA = pseudouridine(38/39/40) in tRNA</text>
        <dbReference type="Rhea" id="RHEA:22376"/>
        <dbReference type="Rhea" id="RHEA-COMP:10085"/>
        <dbReference type="Rhea" id="RHEA-COMP:10087"/>
        <dbReference type="ChEBI" id="CHEBI:65314"/>
        <dbReference type="ChEBI" id="CHEBI:65315"/>
        <dbReference type="EC" id="5.4.99.12"/>
    </reaction>
</comment>
<dbReference type="SUPFAM" id="SSF55120">
    <property type="entry name" value="Pseudouridine synthase"/>
    <property type="match status" value="1"/>
</dbReference>
<dbReference type="AlphaFoldDB" id="A0A1M5XP22"/>
<proteinExistence type="inferred from homology"/>
<dbReference type="OrthoDB" id="9811823at2"/>
<dbReference type="InterPro" id="IPR020097">
    <property type="entry name" value="PsdUridine_synth_TruA_a/b_dom"/>
</dbReference>
<keyword evidence="10" id="KW-1185">Reference proteome</keyword>
<evidence type="ECO:0000259" key="8">
    <source>
        <dbReference type="Pfam" id="PF01416"/>
    </source>
</evidence>
<comment type="subunit">
    <text evidence="4">Homodimer.</text>
</comment>
<dbReference type="Proteomes" id="UP000184212">
    <property type="component" value="Unassembled WGS sequence"/>
</dbReference>
<dbReference type="CDD" id="cd02570">
    <property type="entry name" value="PseudoU_synth_EcTruA"/>
    <property type="match status" value="1"/>
</dbReference>
<dbReference type="GO" id="GO:0003723">
    <property type="term" value="F:RNA binding"/>
    <property type="evidence" value="ECO:0007669"/>
    <property type="project" value="InterPro"/>
</dbReference>
<dbReference type="Pfam" id="PF01416">
    <property type="entry name" value="PseudoU_synth_1"/>
    <property type="match status" value="2"/>
</dbReference>
<dbReference type="EC" id="5.4.99.12" evidence="4"/>
<gene>
    <name evidence="4" type="primary">truA</name>
    <name evidence="9" type="ORF">SAMN04488109_6792</name>
</gene>
<dbReference type="PANTHER" id="PTHR11142:SF0">
    <property type="entry name" value="TRNA PSEUDOURIDINE SYNTHASE-LIKE 1"/>
    <property type="match status" value="1"/>
</dbReference>
<sequence length="251" mass="28574">MRYFFEIAYNGKNYAGWQSQANATGIQTVVEDALSKLLRTPIRIVGSGRTDTGVHCEQQFFHCDLEKLPFDYATLLQKLNSFLPRDVAIPSIRRVKDDASARYDAVERTYHYRITRKKNPFKEGLAWHYFKTADVQTMNSAAALLLGEHDFECFSKVKTDVNHFLCDIKKAAWREEGDLLEFTITANRFLRGMVRAVVGTLLDVGTGKTSLKEFQAIIQSRDRKKAGANVPPYGLYLSKVKYPPSVFVKES</sequence>
<reference evidence="9 10" key="1">
    <citation type="submission" date="2016-11" db="EMBL/GenBank/DDBJ databases">
        <authorList>
            <person name="Jaros S."/>
            <person name="Januszkiewicz K."/>
            <person name="Wedrychowicz H."/>
        </authorList>
    </citation>
    <scope>NUCLEOTIDE SEQUENCE [LARGE SCALE GENOMIC DNA]</scope>
    <source>
        <strain evidence="9 10">DSM 24574</strain>
    </source>
</reference>
<evidence type="ECO:0000256" key="2">
    <source>
        <dbReference type="ARBA" id="ARBA00022694"/>
    </source>
</evidence>
<comment type="similarity">
    <text evidence="1 4 7">Belongs to the tRNA pseudouridine synthase TruA family.</text>
</comment>
<dbReference type="STRING" id="947013.SAMN04488109_6792"/>
<comment type="function">
    <text evidence="4">Formation of pseudouridine at positions 38, 39 and 40 in the anticodon stem and loop of transfer RNAs.</text>
</comment>
<accession>A0A1M5XP22</accession>